<feature type="domain" description="SUF system FeS cluster assembly SufBD core" evidence="1">
    <location>
        <begin position="93"/>
        <end position="310"/>
    </location>
</feature>
<dbReference type="SUPFAM" id="SSF101960">
    <property type="entry name" value="Stabilizer of iron transporter SufD"/>
    <property type="match status" value="1"/>
</dbReference>
<evidence type="ECO:0000259" key="1">
    <source>
        <dbReference type="Pfam" id="PF01458"/>
    </source>
</evidence>
<dbReference type="InterPro" id="IPR000825">
    <property type="entry name" value="SUF_FeS_clus_asmbl_SufBD_core"/>
</dbReference>
<comment type="caution">
    <text evidence="2">The sequence shown here is derived from an EMBL/GenBank/DDBJ whole genome shotgun (WGS) entry which is preliminary data.</text>
</comment>
<dbReference type="InterPro" id="IPR037284">
    <property type="entry name" value="SUF_FeS_clus_asmbl_SufBD_sf"/>
</dbReference>
<accession>A0A2H0TV25</accession>
<evidence type="ECO:0000313" key="2">
    <source>
        <dbReference type="EMBL" id="PIR76009.1"/>
    </source>
</evidence>
<dbReference type="PANTHER" id="PTHR43575">
    <property type="entry name" value="PROTEIN ABCI7, CHLOROPLASTIC"/>
    <property type="match status" value="1"/>
</dbReference>
<dbReference type="InterPro" id="IPR055346">
    <property type="entry name" value="Fe-S_cluster_assembly_SufBD"/>
</dbReference>
<dbReference type="Pfam" id="PF01458">
    <property type="entry name" value="SUFBD_core"/>
    <property type="match status" value="1"/>
</dbReference>
<sequence>MSNIQTEHLKYGIGIVADYSPIALSARMFEHESIVVVGKRVECNILKVEYGIASNPLFEYLAKNLVDAFEIVIEEKTDLFELNLQSLKETAGAYVHIIVKAGIQATIHEKLFTKEFSGFIIDITLEEQTNLTYIADQRTEKNTYILALRRAFVGKSAKMKWIDVAIGGSIANSSIYTILEQPRAVGETYGLFYGRGMQFHDITHTTIHVAEHTESNLKTHGVLEDTAKTIYRSLIDIREKAFNAVGHQKEETLLLSSKAQISSVPDLEIANNEVSCSHGVSTTNVDEESLFYFQSRGMDTETAKQAMLHGHLGAIVDMIEDKVLRTDIMNDIIRET</sequence>
<reference evidence="3" key="1">
    <citation type="submission" date="2017-09" db="EMBL/GenBank/DDBJ databases">
        <title>Depth-based differentiation of microbial function through sediment-hosted aquifers and enrichment of novel symbionts in the deep terrestrial subsurface.</title>
        <authorList>
            <person name="Probst A.J."/>
            <person name="Ladd B."/>
            <person name="Jarett J.K."/>
            <person name="Geller-Mcgrath D.E."/>
            <person name="Sieber C.M.K."/>
            <person name="Emerson J.B."/>
            <person name="Anantharaman K."/>
            <person name="Thomas B.C."/>
            <person name="Malmstrom R."/>
            <person name="Stieglmeier M."/>
            <person name="Klingl A."/>
            <person name="Woyke T."/>
            <person name="Ryan C.M."/>
            <person name="Banfield J.F."/>
        </authorList>
    </citation>
    <scope>NUCLEOTIDE SEQUENCE [LARGE SCALE GENOMIC DNA]</scope>
</reference>
<name>A0A2H0TV25_9BACT</name>
<proteinExistence type="predicted"/>
<dbReference type="EMBL" id="PFBY01000046">
    <property type="protein sequence ID" value="PIR76009.1"/>
    <property type="molecule type" value="Genomic_DNA"/>
</dbReference>
<dbReference type="AlphaFoldDB" id="A0A2H0TV25"/>
<protein>
    <recommendedName>
        <fullName evidence="1">SUF system FeS cluster assembly SufBD core domain-containing protein</fullName>
    </recommendedName>
</protein>
<dbReference type="Proteomes" id="UP000231530">
    <property type="component" value="Unassembled WGS sequence"/>
</dbReference>
<dbReference type="GO" id="GO:0016226">
    <property type="term" value="P:iron-sulfur cluster assembly"/>
    <property type="evidence" value="ECO:0007669"/>
    <property type="project" value="InterPro"/>
</dbReference>
<evidence type="ECO:0000313" key="3">
    <source>
        <dbReference type="Proteomes" id="UP000231530"/>
    </source>
</evidence>
<gene>
    <name evidence="2" type="ORF">COU32_04350</name>
</gene>
<dbReference type="PANTHER" id="PTHR43575:SF1">
    <property type="entry name" value="PROTEIN ABCI7, CHLOROPLASTIC"/>
    <property type="match status" value="1"/>
</dbReference>
<organism evidence="2 3">
    <name type="scientific">Candidatus Magasanikbacteria bacterium CG10_big_fil_rev_8_21_14_0_10_42_10</name>
    <dbReference type="NCBI Taxonomy" id="1974649"/>
    <lineage>
        <taxon>Bacteria</taxon>
        <taxon>Candidatus Magasanikiibacteriota</taxon>
    </lineage>
</organism>